<reference evidence="2" key="1">
    <citation type="submission" date="2021-01" db="EMBL/GenBank/DDBJ databases">
        <authorList>
            <consortium name="Genoscope - CEA"/>
            <person name="William W."/>
        </authorList>
    </citation>
    <scope>NUCLEOTIDE SEQUENCE</scope>
</reference>
<evidence type="ECO:0000256" key="1">
    <source>
        <dbReference type="SAM" id="MobiDB-lite"/>
    </source>
</evidence>
<dbReference type="AlphaFoldDB" id="A0A816MN55"/>
<sequence length="68" mass="8065">MSRRRSRREKEKANSECSDGSRNGGNERTGANSILKGVCFLGRYNRSRERTMILLKERWKNLFQNRCR</sequence>
<feature type="region of interest" description="Disordered" evidence="1">
    <location>
        <begin position="1"/>
        <end position="31"/>
    </location>
</feature>
<dbReference type="Proteomes" id="UP001295469">
    <property type="component" value="Chromosome C07"/>
</dbReference>
<dbReference type="EMBL" id="HG994371">
    <property type="protein sequence ID" value="CAF2007936.1"/>
    <property type="molecule type" value="Genomic_DNA"/>
</dbReference>
<protein>
    <submittedName>
        <fullName evidence="2">(rape) hypothetical protein</fullName>
    </submittedName>
</protein>
<feature type="compositionally biased region" description="Polar residues" evidence="1">
    <location>
        <begin position="15"/>
        <end position="31"/>
    </location>
</feature>
<evidence type="ECO:0000313" key="2">
    <source>
        <dbReference type="EMBL" id="CAF2007936.1"/>
    </source>
</evidence>
<organism evidence="2">
    <name type="scientific">Brassica napus</name>
    <name type="common">Rape</name>
    <dbReference type="NCBI Taxonomy" id="3708"/>
    <lineage>
        <taxon>Eukaryota</taxon>
        <taxon>Viridiplantae</taxon>
        <taxon>Streptophyta</taxon>
        <taxon>Embryophyta</taxon>
        <taxon>Tracheophyta</taxon>
        <taxon>Spermatophyta</taxon>
        <taxon>Magnoliopsida</taxon>
        <taxon>eudicotyledons</taxon>
        <taxon>Gunneridae</taxon>
        <taxon>Pentapetalae</taxon>
        <taxon>rosids</taxon>
        <taxon>malvids</taxon>
        <taxon>Brassicales</taxon>
        <taxon>Brassicaceae</taxon>
        <taxon>Brassiceae</taxon>
        <taxon>Brassica</taxon>
    </lineage>
</organism>
<gene>
    <name evidence="2" type="ORF">DARMORV10_C07P37880.1</name>
</gene>
<proteinExistence type="predicted"/>
<name>A0A816MN55_BRANA</name>
<accession>A0A816MN55</accession>